<dbReference type="Proteomes" id="UP000734343">
    <property type="component" value="Unassembled WGS sequence"/>
</dbReference>
<dbReference type="InterPro" id="IPR050263">
    <property type="entry name" value="Bact_Fimbrial_Adh_Pro"/>
</dbReference>
<accession>A0ABS6LSZ5</accession>
<comment type="caution">
    <text evidence="2">The sequence shown here is derived from an EMBL/GenBank/DDBJ whole genome shotgun (WGS) entry which is preliminary data.</text>
</comment>
<organism evidence="2 3">
    <name type="scientific">Rahnella bonaserana</name>
    <dbReference type="NCBI Taxonomy" id="2816248"/>
    <lineage>
        <taxon>Bacteria</taxon>
        <taxon>Pseudomonadati</taxon>
        <taxon>Pseudomonadota</taxon>
        <taxon>Gammaproteobacteria</taxon>
        <taxon>Enterobacterales</taxon>
        <taxon>Yersiniaceae</taxon>
        <taxon>Rahnella</taxon>
    </lineage>
</organism>
<reference evidence="2 3" key="1">
    <citation type="submission" date="2021-03" db="EMBL/GenBank/DDBJ databases">
        <title>Five novel Rahnella species.</title>
        <authorList>
            <person name="Brady C."/>
            <person name="Asselin J."/>
            <person name="Beer S."/>
            <person name="Bruberg M.B."/>
            <person name="Crampton B."/>
            <person name="Venter S."/>
            <person name="Arnold D."/>
            <person name="Denman S."/>
        </authorList>
    </citation>
    <scope>NUCLEOTIDE SEQUENCE [LARGE SCALE GENOMIC DNA]</scope>
    <source>
        <strain evidence="2 3">H11b</strain>
    </source>
</reference>
<dbReference type="PANTHER" id="PTHR33420:SF3">
    <property type="entry name" value="FIMBRIAL SUBUNIT ELFA"/>
    <property type="match status" value="1"/>
</dbReference>
<keyword evidence="1" id="KW-0732">Signal</keyword>
<evidence type="ECO:0000256" key="1">
    <source>
        <dbReference type="ARBA" id="ARBA00022729"/>
    </source>
</evidence>
<name>A0ABS6LSZ5_9GAMM</name>
<gene>
    <name evidence="2" type="ORF">J1778_08030</name>
</gene>
<proteinExistence type="predicted"/>
<keyword evidence="3" id="KW-1185">Reference proteome</keyword>
<evidence type="ECO:0000313" key="2">
    <source>
        <dbReference type="EMBL" id="MBU9855230.1"/>
    </source>
</evidence>
<dbReference type="RefSeq" id="WP_217172725.1">
    <property type="nucleotide sequence ID" value="NZ_JAFMOW010000058.1"/>
</dbReference>
<sequence>MEVFFIKKTKLSFTYRVLVGLVIVFSEILWAQAEPVKTESTGIEVNFSGNLKSATCNVHFMEDIVTLDGVGGAGFKKIGDLSAYQKPISLTVRDCQLPYSQQAQLLLSFKTQALTDMVAPGGFSNQLADSPTGIGLAVFDARDNSNVLDAQGHARDVRYLVTDDTDLVSERAFYIRYMQTDNTVAAGPVSVLLFAEAIYN</sequence>
<protein>
    <submittedName>
        <fullName evidence="2">Fimbrial protein</fullName>
    </submittedName>
</protein>
<dbReference type="EMBL" id="JAFMOW010000058">
    <property type="protein sequence ID" value="MBU9855230.1"/>
    <property type="molecule type" value="Genomic_DNA"/>
</dbReference>
<dbReference type="PANTHER" id="PTHR33420">
    <property type="entry name" value="FIMBRIAL SUBUNIT ELFA-RELATED"/>
    <property type="match status" value="1"/>
</dbReference>
<evidence type="ECO:0000313" key="3">
    <source>
        <dbReference type="Proteomes" id="UP000734343"/>
    </source>
</evidence>